<protein>
    <submittedName>
        <fullName evidence="1">Uncharacterized protein</fullName>
    </submittedName>
</protein>
<evidence type="ECO:0000313" key="2">
    <source>
        <dbReference type="Proteomes" id="UP000002039"/>
    </source>
</evidence>
<keyword evidence="2" id="KW-1185">Reference proteome</keyword>
<dbReference type="RefSeq" id="XP_045279165.1">
    <property type="nucleotide sequence ID" value="XM_045425397.1"/>
</dbReference>
<proteinExistence type="predicted"/>
<dbReference type="EMBL" id="EQ999973">
    <property type="protein sequence ID" value="OAS99437.1"/>
    <property type="molecule type" value="Genomic_DNA"/>
</dbReference>
<sequence>MYVFQWGHCHGNGSKLRLGWNHTELFFGPELATNVQLYLDLDTYSPRALVYTIRLIKTRSNLVSTYSAASSCPQVR</sequence>
<name>A0ABX2VQI8_AJEDR</name>
<dbReference type="GeneID" id="69031027"/>
<evidence type="ECO:0000313" key="1">
    <source>
        <dbReference type="EMBL" id="OAS99437.1"/>
    </source>
</evidence>
<dbReference type="Proteomes" id="UP000002039">
    <property type="component" value="Unassembled WGS sequence"/>
</dbReference>
<reference evidence="2" key="1">
    <citation type="journal article" date="2015" name="PLoS Genet.">
        <title>The dynamic genome and transcriptome of the human fungal pathogen Blastomyces and close relative Emmonsia.</title>
        <authorList>
            <person name="Munoz J.F."/>
            <person name="Gauthier G.M."/>
            <person name="Desjardins C.A."/>
            <person name="Gallo J.E."/>
            <person name="Holder J."/>
            <person name="Sullivan T.D."/>
            <person name="Marty A.J."/>
            <person name="Carmen J.C."/>
            <person name="Chen Z."/>
            <person name="Ding L."/>
            <person name="Gujja S."/>
            <person name="Magrini V."/>
            <person name="Misas E."/>
            <person name="Mitreva M."/>
            <person name="Priest M."/>
            <person name="Saif S."/>
            <person name="Whiston E.A."/>
            <person name="Young S."/>
            <person name="Zeng Q."/>
            <person name="Goldman W.E."/>
            <person name="Mardis E.R."/>
            <person name="Taylor J.W."/>
            <person name="McEwen J.G."/>
            <person name="Clay O.K."/>
            <person name="Klein B.S."/>
            <person name="Cuomo C.A."/>
        </authorList>
    </citation>
    <scope>NUCLEOTIDE SEQUENCE [LARGE SCALE GENOMIC DNA]</scope>
    <source>
        <strain evidence="2">ER-3 / ATCC MYA-2586</strain>
    </source>
</reference>
<organism evidence="1 2">
    <name type="scientific">Ajellomyces dermatitidis (strain ER-3 / ATCC MYA-2586)</name>
    <name type="common">Blastomyces dermatitidis</name>
    <dbReference type="NCBI Taxonomy" id="559297"/>
    <lineage>
        <taxon>Eukaryota</taxon>
        <taxon>Fungi</taxon>
        <taxon>Dikarya</taxon>
        <taxon>Ascomycota</taxon>
        <taxon>Pezizomycotina</taxon>
        <taxon>Eurotiomycetes</taxon>
        <taxon>Eurotiomycetidae</taxon>
        <taxon>Onygenales</taxon>
        <taxon>Ajellomycetaceae</taxon>
        <taxon>Blastomyces</taxon>
    </lineage>
</organism>
<accession>A0ABX2VQI8</accession>
<gene>
    <name evidence="1" type="ORF">BDCG_16135</name>
</gene>